<dbReference type="Proteomes" id="UP000499080">
    <property type="component" value="Unassembled WGS sequence"/>
</dbReference>
<dbReference type="AlphaFoldDB" id="A0A4Y2P6D5"/>
<organism evidence="1 2">
    <name type="scientific">Araneus ventricosus</name>
    <name type="common">Orbweaver spider</name>
    <name type="synonym">Epeira ventricosa</name>
    <dbReference type="NCBI Taxonomy" id="182803"/>
    <lineage>
        <taxon>Eukaryota</taxon>
        <taxon>Metazoa</taxon>
        <taxon>Ecdysozoa</taxon>
        <taxon>Arthropoda</taxon>
        <taxon>Chelicerata</taxon>
        <taxon>Arachnida</taxon>
        <taxon>Araneae</taxon>
        <taxon>Araneomorphae</taxon>
        <taxon>Entelegynae</taxon>
        <taxon>Araneoidea</taxon>
        <taxon>Araneidae</taxon>
        <taxon>Araneus</taxon>
    </lineage>
</organism>
<sequence length="208" mass="23928">MPQTSLVRILHKRLGLNAYKVQIVQDLQPNDGPRRSEFAIEILNRFGVENDCLNRICFSDESTFHASGMLEEFQPWIMFQQEGAPPYWGSLVRDFVDETFPDRWIGSDGPTTWPPRSPDITPLDFFVWGYIKGRVFATPFADVEELRARIQAAVCTATEDMLKNTWRELEYCVDILRATKGAHVEISLGKCSYKNYDGTYNVSKQTYV</sequence>
<name>A0A4Y2P6D5_ARAVE</name>
<dbReference type="PANTHER" id="PTHR47326">
    <property type="entry name" value="TRANSPOSABLE ELEMENT TC3 TRANSPOSASE-LIKE PROTEIN"/>
    <property type="match status" value="1"/>
</dbReference>
<dbReference type="Gene3D" id="3.30.420.10">
    <property type="entry name" value="Ribonuclease H-like superfamily/Ribonuclease H"/>
    <property type="match status" value="1"/>
</dbReference>
<dbReference type="GO" id="GO:0003676">
    <property type="term" value="F:nucleic acid binding"/>
    <property type="evidence" value="ECO:0007669"/>
    <property type="project" value="InterPro"/>
</dbReference>
<dbReference type="EMBL" id="BGPR01131476">
    <property type="protein sequence ID" value="GBN46861.1"/>
    <property type="molecule type" value="Genomic_DNA"/>
</dbReference>
<evidence type="ECO:0008006" key="3">
    <source>
        <dbReference type="Google" id="ProtNLM"/>
    </source>
</evidence>
<keyword evidence="2" id="KW-1185">Reference proteome</keyword>
<protein>
    <recommendedName>
        <fullName evidence="3">Transposable element Tc3 transposase</fullName>
    </recommendedName>
</protein>
<comment type="caution">
    <text evidence="1">The sequence shown here is derived from an EMBL/GenBank/DDBJ whole genome shotgun (WGS) entry which is preliminary data.</text>
</comment>
<dbReference type="PANTHER" id="PTHR47326:SF1">
    <property type="entry name" value="HTH PSQ-TYPE DOMAIN-CONTAINING PROTEIN"/>
    <property type="match status" value="1"/>
</dbReference>
<dbReference type="OrthoDB" id="2288291at2759"/>
<accession>A0A4Y2P6D5</accession>
<evidence type="ECO:0000313" key="2">
    <source>
        <dbReference type="Proteomes" id="UP000499080"/>
    </source>
</evidence>
<gene>
    <name evidence="1" type="ORF">AVEN_83923_1</name>
</gene>
<proteinExistence type="predicted"/>
<evidence type="ECO:0000313" key="1">
    <source>
        <dbReference type="EMBL" id="GBN46861.1"/>
    </source>
</evidence>
<dbReference type="InterPro" id="IPR036397">
    <property type="entry name" value="RNaseH_sf"/>
</dbReference>
<reference evidence="1 2" key="1">
    <citation type="journal article" date="2019" name="Sci. Rep.">
        <title>Orb-weaving spider Araneus ventricosus genome elucidates the spidroin gene catalogue.</title>
        <authorList>
            <person name="Kono N."/>
            <person name="Nakamura H."/>
            <person name="Ohtoshi R."/>
            <person name="Moran D.A.P."/>
            <person name="Shinohara A."/>
            <person name="Yoshida Y."/>
            <person name="Fujiwara M."/>
            <person name="Mori M."/>
            <person name="Tomita M."/>
            <person name="Arakawa K."/>
        </authorList>
    </citation>
    <scope>NUCLEOTIDE SEQUENCE [LARGE SCALE GENOMIC DNA]</scope>
</reference>